<evidence type="ECO:0000256" key="1">
    <source>
        <dbReference type="ARBA" id="ARBA00004651"/>
    </source>
</evidence>
<feature type="transmembrane region" description="Helical" evidence="8">
    <location>
        <begin position="48"/>
        <end position="68"/>
    </location>
</feature>
<dbReference type="CDD" id="cd06550">
    <property type="entry name" value="TM_ABC_iron-siderophores_like"/>
    <property type="match status" value="1"/>
</dbReference>
<keyword evidence="7 8" id="KW-0472">Membrane</keyword>
<name>A0A930Y6K3_9ACTN</name>
<dbReference type="SUPFAM" id="SSF81345">
    <property type="entry name" value="ABC transporter involved in vitamin B12 uptake, BtuC"/>
    <property type="match status" value="1"/>
</dbReference>
<comment type="similarity">
    <text evidence="2">Belongs to the binding-protein-dependent transport system permease family. FecCD subfamily.</text>
</comment>
<dbReference type="Gene3D" id="1.10.3470.10">
    <property type="entry name" value="ABC transporter involved in vitamin B12 uptake, BtuC"/>
    <property type="match status" value="1"/>
</dbReference>
<evidence type="ECO:0000313" key="9">
    <source>
        <dbReference type="EMBL" id="MBF4161031.1"/>
    </source>
</evidence>
<dbReference type="Pfam" id="PF01032">
    <property type="entry name" value="FecCD"/>
    <property type="match status" value="1"/>
</dbReference>
<dbReference type="Proteomes" id="UP000656804">
    <property type="component" value="Unassembled WGS sequence"/>
</dbReference>
<dbReference type="FunFam" id="1.10.3470.10:FF:000001">
    <property type="entry name" value="Vitamin B12 ABC transporter permease BtuC"/>
    <property type="match status" value="1"/>
</dbReference>
<sequence length="328" mass="33156">MTGALVAVLLVIGILAGSSGLSVGDVLHTLFIGGDAGQRFIVFELRLPRVAVGLLVGASLGVAGALTQSFSRNPLATPDILGVTSGAAAGAVAAIVIGGGTYAVGSGMLGVGLPAIAVIGGLVTAIVVYGLSWRSGVDSYRLILVGIGVTASLTGITQYLIVRAQLTQAAAAQQWLVGSLSGVSWISVWPVLVSLTVMLPLALTQTRALDLTQLGDDVSVGLGVAVQRHRLIVIVCAVVLTAVAVSASGPIEFVAFLAPQVARRLAATARPPLLASGLIGAAVVTGGDIVGRTLLPWSVPVGIVTAIVGAPYLIWLLTRRNSRERTTA</sequence>
<evidence type="ECO:0000256" key="8">
    <source>
        <dbReference type="SAM" id="Phobius"/>
    </source>
</evidence>
<keyword evidence="10" id="KW-1185">Reference proteome</keyword>
<feature type="transmembrane region" description="Helical" evidence="8">
    <location>
        <begin position="80"/>
        <end position="105"/>
    </location>
</feature>
<feature type="transmembrane region" description="Helical" evidence="8">
    <location>
        <begin position="231"/>
        <end position="251"/>
    </location>
</feature>
<dbReference type="GO" id="GO:0033214">
    <property type="term" value="P:siderophore-iron import into cell"/>
    <property type="evidence" value="ECO:0007669"/>
    <property type="project" value="TreeGrafter"/>
</dbReference>
<keyword evidence="6 8" id="KW-1133">Transmembrane helix</keyword>
<dbReference type="InterPro" id="IPR037294">
    <property type="entry name" value="ABC_BtuC-like"/>
</dbReference>
<dbReference type="InterPro" id="IPR000522">
    <property type="entry name" value="ABC_transptr_permease_BtuC"/>
</dbReference>
<evidence type="ECO:0000256" key="4">
    <source>
        <dbReference type="ARBA" id="ARBA00022475"/>
    </source>
</evidence>
<dbReference type="AlphaFoldDB" id="A0A930Y6K3"/>
<feature type="transmembrane region" description="Helical" evidence="8">
    <location>
        <begin position="111"/>
        <end position="131"/>
    </location>
</feature>
<keyword evidence="4" id="KW-1003">Cell membrane</keyword>
<evidence type="ECO:0000313" key="10">
    <source>
        <dbReference type="Proteomes" id="UP000656804"/>
    </source>
</evidence>
<proteinExistence type="inferred from homology"/>
<gene>
    <name evidence="9" type="ORF">ISG29_04965</name>
</gene>
<accession>A0A930Y6K3</accession>
<dbReference type="PANTHER" id="PTHR30472">
    <property type="entry name" value="FERRIC ENTEROBACTIN TRANSPORT SYSTEM PERMEASE PROTEIN"/>
    <property type="match status" value="1"/>
</dbReference>
<evidence type="ECO:0000256" key="5">
    <source>
        <dbReference type="ARBA" id="ARBA00022692"/>
    </source>
</evidence>
<dbReference type="PANTHER" id="PTHR30472:SF24">
    <property type="entry name" value="FERRIC ENTEROBACTIN TRANSPORT SYSTEM PERMEASE PROTEIN FEPG"/>
    <property type="match status" value="1"/>
</dbReference>
<dbReference type="GO" id="GO:0022857">
    <property type="term" value="F:transmembrane transporter activity"/>
    <property type="evidence" value="ECO:0007669"/>
    <property type="project" value="InterPro"/>
</dbReference>
<dbReference type="GO" id="GO:0005886">
    <property type="term" value="C:plasma membrane"/>
    <property type="evidence" value="ECO:0007669"/>
    <property type="project" value="UniProtKB-SubCell"/>
</dbReference>
<evidence type="ECO:0000256" key="2">
    <source>
        <dbReference type="ARBA" id="ARBA00007935"/>
    </source>
</evidence>
<dbReference type="RefSeq" id="WP_194502305.1">
    <property type="nucleotide sequence ID" value="NZ_JADIVZ010000002.1"/>
</dbReference>
<feature type="transmembrane region" description="Helical" evidence="8">
    <location>
        <begin position="143"/>
        <end position="162"/>
    </location>
</feature>
<comment type="subcellular location">
    <subcellularLocation>
        <location evidence="1">Cell membrane</location>
        <topology evidence="1">Multi-pass membrane protein</topology>
    </subcellularLocation>
</comment>
<reference evidence="9" key="1">
    <citation type="submission" date="2020-11" db="EMBL/GenBank/DDBJ databases">
        <title>Nocardioides sp. CBS4Y-1, whole genome shotgun sequence.</title>
        <authorList>
            <person name="Tuo L."/>
        </authorList>
    </citation>
    <scope>NUCLEOTIDE SEQUENCE</scope>
    <source>
        <strain evidence="9">CBS4Y-1</strain>
    </source>
</reference>
<evidence type="ECO:0000256" key="7">
    <source>
        <dbReference type="ARBA" id="ARBA00023136"/>
    </source>
</evidence>
<organism evidence="9 10">
    <name type="scientific">Nocardioides acrostichi</name>
    <dbReference type="NCBI Taxonomy" id="2784339"/>
    <lineage>
        <taxon>Bacteria</taxon>
        <taxon>Bacillati</taxon>
        <taxon>Actinomycetota</taxon>
        <taxon>Actinomycetes</taxon>
        <taxon>Propionibacteriales</taxon>
        <taxon>Nocardioidaceae</taxon>
        <taxon>Nocardioides</taxon>
    </lineage>
</organism>
<feature type="transmembrane region" description="Helical" evidence="8">
    <location>
        <begin position="182"/>
        <end position="203"/>
    </location>
</feature>
<evidence type="ECO:0000256" key="3">
    <source>
        <dbReference type="ARBA" id="ARBA00022448"/>
    </source>
</evidence>
<protein>
    <submittedName>
        <fullName evidence="9">Iron ABC transporter permease</fullName>
    </submittedName>
</protein>
<feature type="transmembrane region" description="Helical" evidence="8">
    <location>
        <begin position="297"/>
        <end position="317"/>
    </location>
</feature>
<comment type="caution">
    <text evidence="9">The sequence shown here is derived from an EMBL/GenBank/DDBJ whole genome shotgun (WGS) entry which is preliminary data.</text>
</comment>
<evidence type="ECO:0000256" key="6">
    <source>
        <dbReference type="ARBA" id="ARBA00022989"/>
    </source>
</evidence>
<dbReference type="EMBL" id="JADIVZ010000002">
    <property type="protein sequence ID" value="MBF4161031.1"/>
    <property type="molecule type" value="Genomic_DNA"/>
</dbReference>
<keyword evidence="5 8" id="KW-0812">Transmembrane</keyword>
<keyword evidence="3" id="KW-0813">Transport</keyword>